<dbReference type="Proteomes" id="UP000809587">
    <property type="component" value="Unassembled WGS sequence"/>
</dbReference>
<accession>A0ABS2JAQ5</accession>
<comment type="caution">
    <text evidence="2">The sequence shown here is derived from an EMBL/GenBank/DDBJ whole genome shotgun (WGS) entry which is preliminary data.</text>
</comment>
<evidence type="ECO:0000256" key="1">
    <source>
        <dbReference type="SAM" id="Phobius"/>
    </source>
</evidence>
<reference evidence="2 3" key="1">
    <citation type="submission" date="2021-02" db="EMBL/GenBank/DDBJ databases">
        <authorList>
            <person name="Lee D.-H."/>
        </authorList>
    </citation>
    <scope>NUCLEOTIDE SEQUENCE [LARGE SCALE GENOMIC DNA]</scope>
    <source>
        <strain evidence="2 3">MMS20-R2-29</strain>
    </source>
</reference>
<keyword evidence="1" id="KW-1133">Transmembrane helix</keyword>
<evidence type="ECO:0000313" key="2">
    <source>
        <dbReference type="EMBL" id="MBM7083618.1"/>
    </source>
</evidence>
<keyword evidence="1" id="KW-0472">Membrane</keyword>
<dbReference type="RefSeq" id="WP_204958756.1">
    <property type="nucleotide sequence ID" value="NZ_JAFEUO010000003.1"/>
</dbReference>
<organism evidence="2 3">
    <name type="scientific">Micromonospora humidisoli</name>
    <dbReference type="NCBI Taxonomy" id="2807622"/>
    <lineage>
        <taxon>Bacteria</taxon>
        <taxon>Bacillati</taxon>
        <taxon>Actinomycetota</taxon>
        <taxon>Actinomycetes</taxon>
        <taxon>Micromonosporales</taxon>
        <taxon>Micromonosporaceae</taxon>
        <taxon>Micromonospora</taxon>
    </lineage>
</organism>
<sequence length="59" mass="6075">MRPEILRLVIGLAVAGALLLAYARMVTGRFWSALAGFLALLVAVAAVAVVVTEALGVLP</sequence>
<keyword evidence="3" id="KW-1185">Reference proteome</keyword>
<keyword evidence="1" id="KW-0812">Transmembrane</keyword>
<dbReference type="EMBL" id="JAFEUO010000003">
    <property type="protein sequence ID" value="MBM7083618.1"/>
    <property type="molecule type" value="Genomic_DNA"/>
</dbReference>
<protein>
    <submittedName>
        <fullName evidence="2">Uncharacterized protein</fullName>
    </submittedName>
</protein>
<gene>
    <name evidence="2" type="ORF">JQN84_13940</name>
</gene>
<name>A0ABS2JAQ5_9ACTN</name>
<evidence type="ECO:0000313" key="3">
    <source>
        <dbReference type="Proteomes" id="UP000809587"/>
    </source>
</evidence>
<proteinExistence type="predicted"/>
<feature type="transmembrane region" description="Helical" evidence="1">
    <location>
        <begin position="33"/>
        <end position="58"/>
    </location>
</feature>